<evidence type="ECO:0000256" key="1">
    <source>
        <dbReference type="ARBA" id="ARBA00022723"/>
    </source>
</evidence>
<evidence type="ECO:0000256" key="2">
    <source>
        <dbReference type="ARBA" id="ARBA00022763"/>
    </source>
</evidence>
<dbReference type="FunFam" id="1.10.340.30:FF:000009">
    <property type="entry name" value="DNA-3-methyladenine glycosylase I"/>
    <property type="match status" value="1"/>
</dbReference>
<evidence type="ECO:0000256" key="7">
    <source>
        <dbReference type="ARBA" id="ARBA00057608"/>
    </source>
</evidence>
<keyword evidence="4 9" id="KW-0862">Zinc</keyword>
<organism evidence="10 11">
    <name type="scientific">Anoxynatronum buryatiense</name>
    <dbReference type="NCBI Taxonomy" id="489973"/>
    <lineage>
        <taxon>Bacteria</taxon>
        <taxon>Bacillati</taxon>
        <taxon>Bacillota</taxon>
        <taxon>Clostridia</taxon>
        <taxon>Eubacteriales</taxon>
        <taxon>Clostridiaceae</taxon>
        <taxon>Anoxynatronum</taxon>
    </lineage>
</organism>
<dbReference type="EMBL" id="FXUF01000004">
    <property type="protein sequence ID" value="SMP51723.1"/>
    <property type="molecule type" value="Genomic_DNA"/>
</dbReference>
<dbReference type="InterPro" id="IPR005019">
    <property type="entry name" value="Adenine_glyco"/>
</dbReference>
<evidence type="ECO:0000313" key="11">
    <source>
        <dbReference type="Proteomes" id="UP001158066"/>
    </source>
</evidence>
<feature type="binding site" evidence="9">
    <location>
        <position position="185"/>
    </location>
    <ligand>
        <name>Zn(2+)</name>
        <dbReference type="ChEBI" id="CHEBI:29105"/>
    </ligand>
</feature>
<proteinExistence type="predicted"/>
<dbReference type="AlphaFoldDB" id="A0AA45WW13"/>
<feature type="binding site" evidence="9">
    <location>
        <position position="27"/>
    </location>
    <ligand>
        <name>Zn(2+)</name>
        <dbReference type="ChEBI" id="CHEBI:29105"/>
    </ligand>
</feature>
<keyword evidence="2" id="KW-0227">DNA damage</keyword>
<dbReference type="InterPro" id="IPR011257">
    <property type="entry name" value="DNA_glycosylase"/>
</dbReference>
<dbReference type="GO" id="GO:0046872">
    <property type="term" value="F:metal ion binding"/>
    <property type="evidence" value="ECO:0007669"/>
    <property type="project" value="UniProtKB-KW"/>
</dbReference>
<evidence type="ECO:0000256" key="5">
    <source>
        <dbReference type="ARBA" id="ARBA00023204"/>
    </source>
</evidence>
<keyword evidence="5" id="KW-0234">DNA repair</keyword>
<dbReference type="EC" id="3.2.2.20" evidence="8"/>
<dbReference type="SUPFAM" id="SSF48150">
    <property type="entry name" value="DNA-glycosylase"/>
    <property type="match status" value="1"/>
</dbReference>
<keyword evidence="3" id="KW-0378">Hydrolase</keyword>
<dbReference type="Proteomes" id="UP001158066">
    <property type="component" value="Unassembled WGS sequence"/>
</dbReference>
<evidence type="ECO:0000256" key="6">
    <source>
        <dbReference type="ARBA" id="ARBA00052558"/>
    </source>
</evidence>
<dbReference type="GO" id="GO:0008725">
    <property type="term" value="F:DNA-3-methyladenine glycosylase activity"/>
    <property type="evidence" value="ECO:0007669"/>
    <property type="project" value="UniProtKB-EC"/>
</dbReference>
<comment type="function">
    <text evidence="7">Hydrolysis of the deoxyribose N-glycosidic bond to excise 3-methyladenine from the damaged DNA polymer formed by alkylation lesions.</text>
</comment>
<dbReference type="RefSeq" id="WP_283408791.1">
    <property type="nucleotide sequence ID" value="NZ_FXUF01000004.1"/>
</dbReference>
<name>A0AA45WW13_9CLOT</name>
<comment type="caution">
    <text evidence="10">The sequence shown here is derived from an EMBL/GenBank/DDBJ whole genome shotgun (WGS) entry which is preliminary data.</text>
</comment>
<evidence type="ECO:0000256" key="4">
    <source>
        <dbReference type="ARBA" id="ARBA00022833"/>
    </source>
</evidence>
<evidence type="ECO:0000256" key="8">
    <source>
        <dbReference type="ARBA" id="ARBA00066766"/>
    </source>
</evidence>
<keyword evidence="11" id="KW-1185">Reference proteome</keyword>
<gene>
    <name evidence="10" type="ORF">SAMN06296020_104115</name>
</gene>
<sequence length="195" mass="22550">MAGHDHAHDLPRCGWVDLKNPLYVAYHDEEWGVPLHDERKHFEMLVLEGAQAGLSWATILKRREGYRQAFDNFEPEKVAAYDESKIEALLQNPAIIRNRLKVRSAVKNARVFLEIQREFGSFDNYIWGFVNHVPVVNCFQHLEEIPAQTPLSVDISKDLKKRGMTFVGPTIMYAHMQAIGLVNDHQTHCFKRQMP</sequence>
<feature type="binding site" evidence="9">
    <location>
        <position position="13"/>
    </location>
    <ligand>
        <name>Zn(2+)</name>
        <dbReference type="ChEBI" id="CHEBI:29105"/>
    </ligand>
</feature>
<keyword evidence="1 9" id="KW-0479">Metal-binding</keyword>
<dbReference type="GO" id="GO:0006284">
    <property type="term" value="P:base-excision repair"/>
    <property type="evidence" value="ECO:0007669"/>
    <property type="project" value="InterPro"/>
</dbReference>
<feature type="binding site" evidence="9">
    <location>
        <position position="189"/>
    </location>
    <ligand>
        <name>Zn(2+)</name>
        <dbReference type="ChEBI" id="CHEBI:29105"/>
    </ligand>
</feature>
<evidence type="ECO:0000256" key="3">
    <source>
        <dbReference type="ARBA" id="ARBA00022801"/>
    </source>
</evidence>
<comment type="catalytic activity">
    <reaction evidence="6">
        <text>Hydrolysis of alkylated DNA, releasing 3-methyladenine.</text>
        <dbReference type="EC" id="3.2.2.20"/>
    </reaction>
</comment>
<accession>A0AA45WW13</accession>
<reference evidence="10" key="1">
    <citation type="submission" date="2017-05" db="EMBL/GenBank/DDBJ databases">
        <authorList>
            <person name="Varghese N."/>
            <person name="Submissions S."/>
        </authorList>
    </citation>
    <scope>NUCLEOTIDE SEQUENCE</scope>
    <source>
        <strain evidence="10">Su22</strain>
    </source>
</reference>
<dbReference type="PANTHER" id="PTHR31116:SF29">
    <property type="entry name" value="DNA GLYCOSYLASE SUPERFAMILY PROTEIN"/>
    <property type="match status" value="1"/>
</dbReference>
<protein>
    <recommendedName>
        <fullName evidence="8">DNA-3-methyladenine glycosylase I</fullName>
        <ecNumber evidence="8">3.2.2.20</ecNumber>
    </recommendedName>
</protein>
<evidence type="ECO:0000313" key="10">
    <source>
        <dbReference type="EMBL" id="SMP51723.1"/>
    </source>
</evidence>
<dbReference type="Gene3D" id="1.10.340.30">
    <property type="entry name" value="Hypothetical protein, domain 2"/>
    <property type="match status" value="1"/>
</dbReference>
<dbReference type="PANTHER" id="PTHR31116">
    <property type="entry name" value="OS04G0501200 PROTEIN"/>
    <property type="match status" value="1"/>
</dbReference>
<dbReference type="Pfam" id="PF03352">
    <property type="entry name" value="Adenine_glyco"/>
    <property type="match status" value="1"/>
</dbReference>
<evidence type="ECO:0000256" key="9">
    <source>
        <dbReference type="PIRSR" id="PIRSR605019-1"/>
    </source>
</evidence>